<dbReference type="InterPro" id="IPR017900">
    <property type="entry name" value="4Fe4S_Fe_S_CS"/>
</dbReference>
<sequence>MPWSGGRKPSKSASTPTGIPQGVSEIVIKPERKESSVSGTETNYPETPASRPEHGGSPPHELNIGGRTIHARRSPGTWRNIKWITSAVWLVFFFGAYLRWGDRQAVLWDIPHRQFHLFGATILPQDFWLLSLVLLFFAMLLAVATAVAGRVWCGFFCFQTVWTDIFTWIEEKLEGNPQKRRKLDQAPWNFTKIRIKLAKHALWLAISVFTGISFVAWFTDAYALWGSLVALEHRPGVWLTIGIFTAGTYLLAGFMREQVCFWLCPYARIQSAMVDRHTVIPTYDERRGEPRGHKKKKQKSQGQAGGDCIDCKLCVAACPTGVDIRAGLQEGCIMCALCLDACDAVMEKTDRPKGLIRYASLDEIESNQTLPLLTRARVWVYGIILLIAAGGVIYGLAGLDAVELKVLHTREPLYVLRSDGSLQNQYTLKILNKTTHDVEARISATGPDGFRLINARPVITARASTVTPATVFARIPRKNLASESLPVTFRIEGSLGAKEFVSERESIFVGPP</sequence>
<dbReference type="Pfam" id="PF11614">
    <property type="entry name" value="FixG_C"/>
    <property type="match status" value="1"/>
</dbReference>
<dbReference type="NCBIfam" id="TIGR02745">
    <property type="entry name" value="ccoG_rdxA_fixG"/>
    <property type="match status" value="1"/>
</dbReference>
<dbReference type="InterPro" id="IPR017896">
    <property type="entry name" value="4Fe4S_Fe-S-bd"/>
</dbReference>
<reference evidence="10" key="1">
    <citation type="submission" date="2019-02" db="EMBL/GenBank/DDBJ databases">
        <authorList>
            <person name="Gruber-Vodicka R. H."/>
            <person name="Seah K. B. B."/>
        </authorList>
    </citation>
    <scope>NUCLEOTIDE SEQUENCE</scope>
    <source>
        <strain evidence="10">BECK_DK47</strain>
    </source>
</reference>
<keyword evidence="8" id="KW-1133">Transmembrane helix</keyword>
<feature type="domain" description="4Fe-4S ferredoxin-type" evidence="9">
    <location>
        <begin position="298"/>
        <end position="327"/>
    </location>
</feature>
<evidence type="ECO:0000256" key="3">
    <source>
        <dbReference type="ARBA" id="ARBA00022723"/>
    </source>
</evidence>
<keyword evidence="1" id="KW-0813">Transport</keyword>
<evidence type="ECO:0000259" key="9">
    <source>
        <dbReference type="PROSITE" id="PS51379"/>
    </source>
</evidence>
<dbReference type="Gene3D" id="2.60.40.10">
    <property type="entry name" value="Immunoglobulins"/>
    <property type="match status" value="1"/>
</dbReference>
<keyword evidence="8" id="KW-0812">Transmembrane</keyword>
<dbReference type="GO" id="GO:0046872">
    <property type="term" value="F:metal ion binding"/>
    <property type="evidence" value="ECO:0007669"/>
    <property type="project" value="UniProtKB-KW"/>
</dbReference>
<name>A0A450SZG7_9GAMM</name>
<feature type="transmembrane region" description="Helical" evidence="8">
    <location>
        <begin position="378"/>
        <end position="397"/>
    </location>
</feature>
<evidence type="ECO:0000256" key="6">
    <source>
        <dbReference type="ARBA" id="ARBA00023014"/>
    </source>
</evidence>
<feature type="transmembrane region" description="Helical" evidence="8">
    <location>
        <begin position="81"/>
        <end position="100"/>
    </location>
</feature>
<dbReference type="PANTHER" id="PTHR30176">
    <property type="entry name" value="FERREDOXIN-TYPE PROTEIN NAPH"/>
    <property type="match status" value="1"/>
</dbReference>
<organism evidence="10">
    <name type="scientific">Candidatus Kentrum sp. DK</name>
    <dbReference type="NCBI Taxonomy" id="2126562"/>
    <lineage>
        <taxon>Bacteria</taxon>
        <taxon>Pseudomonadati</taxon>
        <taxon>Pseudomonadota</taxon>
        <taxon>Gammaproteobacteria</taxon>
        <taxon>Candidatus Kentrum</taxon>
    </lineage>
</organism>
<dbReference type="PROSITE" id="PS51379">
    <property type="entry name" value="4FE4S_FER_2"/>
    <property type="match status" value="1"/>
</dbReference>
<keyword evidence="3" id="KW-0479">Metal-binding</keyword>
<protein>
    <submittedName>
        <fullName evidence="10">Cytochrome c oxidase accessory protein FixG</fullName>
    </submittedName>
</protein>
<feature type="transmembrane region" description="Helical" evidence="8">
    <location>
        <begin position="237"/>
        <end position="255"/>
    </location>
</feature>
<dbReference type="PROSITE" id="PS00198">
    <property type="entry name" value="4FE4S_FER_1"/>
    <property type="match status" value="1"/>
</dbReference>
<evidence type="ECO:0000313" key="10">
    <source>
        <dbReference type="EMBL" id="VFJ59593.1"/>
    </source>
</evidence>
<feature type="transmembrane region" description="Helical" evidence="8">
    <location>
        <begin position="201"/>
        <end position="225"/>
    </location>
</feature>
<dbReference type="EMBL" id="CAADEX010000084">
    <property type="protein sequence ID" value="VFJ59593.1"/>
    <property type="molecule type" value="Genomic_DNA"/>
</dbReference>
<dbReference type="SUPFAM" id="SSF54862">
    <property type="entry name" value="4Fe-4S ferredoxins"/>
    <property type="match status" value="1"/>
</dbReference>
<dbReference type="PANTHER" id="PTHR30176:SF3">
    <property type="entry name" value="FERREDOXIN-TYPE PROTEIN NAPH"/>
    <property type="match status" value="1"/>
</dbReference>
<evidence type="ECO:0000256" key="8">
    <source>
        <dbReference type="SAM" id="Phobius"/>
    </source>
</evidence>
<proteinExistence type="predicted"/>
<keyword evidence="4" id="KW-0249">Electron transport</keyword>
<dbReference type="InterPro" id="IPR013783">
    <property type="entry name" value="Ig-like_fold"/>
</dbReference>
<evidence type="ECO:0000256" key="4">
    <source>
        <dbReference type="ARBA" id="ARBA00022982"/>
    </source>
</evidence>
<dbReference type="InterPro" id="IPR051684">
    <property type="entry name" value="Electron_Trans/Redox"/>
</dbReference>
<dbReference type="InterPro" id="IPR014116">
    <property type="entry name" value="Cyt_c_oxidase_cbb3_FixG"/>
</dbReference>
<keyword evidence="6" id="KW-0411">Iron-sulfur</keyword>
<dbReference type="Pfam" id="PF12801">
    <property type="entry name" value="Fer4_5"/>
    <property type="match status" value="1"/>
</dbReference>
<keyword evidence="2" id="KW-0004">4Fe-4S</keyword>
<evidence type="ECO:0000256" key="2">
    <source>
        <dbReference type="ARBA" id="ARBA00022485"/>
    </source>
</evidence>
<dbReference type="Pfam" id="PF13746">
    <property type="entry name" value="Fer4_18"/>
    <property type="match status" value="1"/>
</dbReference>
<evidence type="ECO:0000256" key="7">
    <source>
        <dbReference type="SAM" id="MobiDB-lite"/>
    </source>
</evidence>
<dbReference type="GO" id="GO:0051539">
    <property type="term" value="F:4 iron, 4 sulfur cluster binding"/>
    <property type="evidence" value="ECO:0007669"/>
    <property type="project" value="UniProtKB-KW"/>
</dbReference>
<dbReference type="AlphaFoldDB" id="A0A450SZG7"/>
<feature type="region of interest" description="Disordered" evidence="7">
    <location>
        <begin position="284"/>
        <end position="305"/>
    </location>
</feature>
<feature type="compositionally biased region" description="Polar residues" evidence="7">
    <location>
        <begin position="36"/>
        <end position="45"/>
    </location>
</feature>
<evidence type="ECO:0000256" key="5">
    <source>
        <dbReference type="ARBA" id="ARBA00023004"/>
    </source>
</evidence>
<dbReference type="GO" id="GO:0005886">
    <property type="term" value="C:plasma membrane"/>
    <property type="evidence" value="ECO:0007669"/>
    <property type="project" value="TreeGrafter"/>
</dbReference>
<evidence type="ECO:0000256" key="1">
    <source>
        <dbReference type="ARBA" id="ARBA00022448"/>
    </source>
</evidence>
<feature type="region of interest" description="Disordered" evidence="7">
    <location>
        <begin position="1"/>
        <end position="66"/>
    </location>
</feature>
<accession>A0A450SZG7</accession>
<dbReference type="InterPro" id="IPR032879">
    <property type="entry name" value="FixG_C"/>
</dbReference>
<gene>
    <name evidence="10" type="ORF">BECKDK2373B_GA0170837_10847</name>
</gene>
<feature type="transmembrane region" description="Helical" evidence="8">
    <location>
        <begin position="127"/>
        <end position="148"/>
    </location>
</feature>
<keyword evidence="8" id="KW-0472">Membrane</keyword>
<keyword evidence="5" id="KW-0408">Iron</keyword>